<keyword evidence="5" id="KW-1185">Reference proteome</keyword>
<dbReference type="Gene3D" id="1.10.1760.20">
    <property type="match status" value="1"/>
</dbReference>
<sequence length="203" mass="20164">MMSSVASPSTLSQWTRAAMAASLVAVLAQVAIPLPFTPVPVTLQVLGVLLTAIVLPPRAAGWAMALYLALGAAGVPVFAGSSGGPGVLLGPTGGYLWGFPVAAVAASALYRMPFCRARVRAPATAAAVAAGAAVAIIYLAGASQLALVLGLNARRAVAMGVVPFIGWDLAKAAAAALVGPAVERALTRAPARAPDPRAPARPA</sequence>
<keyword evidence="3" id="KW-0812">Transmembrane</keyword>
<dbReference type="InterPro" id="IPR003784">
    <property type="entry name" value="BioY"/>
</dbReference>
<dbReference type="Proteomes" id="UP001332192">
    <property type="component" value="Chromosome"/>
</dbReference>
<evidence type="ECO:0000313" key="4">
    <source>
        <dbReference type="EMBL" id="WRP16381.1"/>
    </source>
</evidence>
<accession>A0ABZ1BV31</accession>
<dbReference type="EMBL" id="CP141615">
    <property type="protein sequence ID" value="WRP16381.1"/>
    <property type="molecule type" value="Genomic_DNA"/>
</dbReference>
<dbReference type="PANTHER" id="PTHR34295:SF1">
    <property type="entry name" value="BIOTIN TRANSPORTER BIOY"/>
    <property type="match status" value="1"/>
</dbReference>
<feature type="transmembrane region" description="Helical" evidence="3">
    <location>
        <begin position="124"/>
        <end position="151"/>
    </location>
</feature>
<dbReference type="RefSeq" id="WP_324715653.1">
    <property type="nucleotide sequence ID" value="NZ_CP141615.1"/>
</dbReference>
<keyword evidence="2" id="KW-1003">Cell membrane</keyword>
<proteinExistence type="inferred from homology"/>
<dbReference type="PANTHER" id="PTHR34295">
    <property type="entry name" value="BIOTIN TRANSPORTER BIOY"/>
    <property type="match status" value="1"/>
</dbReference>
<name>A0ABZ1BV31_9FIRM</name>
<comment type="subcellular location">
    <subcellularLocation>
        <location evidence="2">Cell membrane</location>
        <topology evidence="2">Multi-pass membrane protein</topology>
    </subcellularLocation>
</comment>
<evidence type="ECO:0000256" key="3">
    <source>
        <dbReference type="SAM" id="Phobius"/>
    </source>
</evidence>
<keyword evidence="2 3" id="KW-0472">Membrane</keyword>
<reference evidence="4 5" key="1">
    <citation type="journal article" date="2024" name="Front. Microbiol.">
        <title>Novel thermophilic genera Geochorda gen. nov. and Carboxydochorda gen. nov. from the deep terrestrial subsurface reveal the ecophysiological diversity in the class Limnochordia.</title>
        <authorList>
            <person name="Karnachuk O.V."/>
            <person name="Lukina A.P."/>
            <person name="Avakyan M.R."/>
            <person name="Kadnikov V.V."/>
            <person name="Begmatov S."/>
            <person name="Beletsky A.V."/>
            <person name="Vlasova K.G."/>
            <person name="Novikov A.A."/>
            <person name="Shcherbakova V.A."/>
            <person name="Mardanov A.V."/>
            <person name="Ravin N.V."/>
        </authorList>
    </citation>
    <scope>NUCLEOTIDE SEQUENCE [LARGE SCALE GENOMIC DNA]</scope>
    <source>
        <strain evidence="4 5">L945</strain>
    </source>
</reference>
<feature type="transmembrane region" description="Helical" evidence="3">
    <location>
        <begin position="62"/>
        <end position="82"/>
    </location>
</feature>
<protein>
    <recommendedName>
        <fullName evidence="2">Biotin transporter</fullName>
    </recommendedName>
</protein>
<keyword evidence="3" id="KW-1133">Transmembrane helix</keyword>
<dbReference type="PIRSF" id="PIRSF016661">
    <property type="entry name" value="BioY"/>
    <property type="match status" value="1"/>
</dbReference>
<dbReference type="Pfam" id="PF02632">
    <property type="entry name" value="BioY"/>
    <property type="match status" value="1"/>
</dbReference>
<organism evidence="4 5">
    <name type="scientific">Carboxydichorda subterranea</name>
    <dbReference type="NCBI Taxonomy" id="3109565"/>
    <lineage>
        <taxon>Bacteria</taxon>
        <taxon>Bacillati</taxon>
        <taxon>Bacillota</taxon>
        <taxon>Limnochordia</taxon>
        <taxon>Limnochordales</taxon>
        <taxon>Geochordaceae</taxon>
        <taxon>Carboxydichorda</taxon>
    </lineage>
</organism>
<feature type="transmembrane region" description="Helical" evidence="3">
    <location>
        <begin position="94"/>
        <end position="112"/>
    </location>
</feature>
<keyword evidence="2" id="KW-0813">Transport</keyword>
<comment type="similarity">
    <text evidence="1 2">Belongs to the BioY family.</text>
</comment>
<evidence type="ECO:0000256" key="2">
    <source>
        <dbReference type="PIRNR" id="PIRNR016661"/>
    </source>
</evidence>
<gene>
    <name evidence="4" type="ORF">U7230_09760</name>
</gene>
<evidence type="ECO:0000313" key="5">
    <source>
        <dbReference type="Proteomes" id="UP001332192"/>
    </source>
</evidence>
<evidence type="ECO:0000256" key="1">
    <source>
        <dbReference type="ARBA" id="ARBA00010692"/>
    </source>
</evidence>